<dbReference type="GO" id="GO:0007165">
    <property type="term" value="P:signal transduction"/>
    <property type="evidence" value="ECO:0007669"/>
    <property type="project" value="InterPro"/>
</dbReference>
<evidence type="ECO:0000313" key="3">
    <source>
        <dbReference type="Proteomes" id="UP000635983"/>
    </source>
</evidence>
<sequence>MADSQHSPFAMLVDIDRRCRELAANLPAQQESVRTWSGIGFRLGGLLLVAPMGEVGEILHEPGLTALPGVKPWVKGVANVRGRLLPVLDLCGYFGIDSNNPLKQRRVLVVERGEVFVGLIVDEVFGMQHFPITDYSEHVQSIAPEFRPFVHGQFQRKDSWLLFSPHSLATNQSFLAVAV</sequence>
<dbReference type="Gene3D" id="2.40.50.180">
    <property type="entry name" value="CheA-289, Domain 4"/>
    <property type="match status" value="1"/>
</dbReference>
<dbReference type="AlphaFoldDB" id="A0A917UZY8"/>
<comment type="caution">
    <text evidence="2">The sequence shown here is derived from an EMBL/GenBank/DDBJ whole genome shotgun (WGS) entry which is preliminary data.</text>
</comment>
<accession>A0A917UZY8</accession>
<dbReference type="PANTHER" id="PTHR22617:SF43">
    <property type="entry name" value="PROTEIN PILI"/>
    <property type="match status" value="1"/>
</dbReference>
<keyword evidence="3" id="KW-1185">Reference proteome</keyword>
<reference evidence="2" key="2">
    <citation type="submission" date="2020-09" db="EMBL/GenBank/DDBJ databases">
        <authorList>
            <person name="Sun Q."/>
            <person name="Ohkuma M."/>
        </authorList>
    </citation>
    <scope>NUCLEOTIDE SEQUENCE</scope>
    <source>
        <strain evidence="2">JCM 30078</strain>
    </source>
</reference>
<reference evidence="2" key="1">
    <citation type="journal article" date="2014" name="Int. J. Syst. Evol. Microbiol.">
        <title>Complete genome sequence of Corynebacterium casei LMG S-19264T (=DSM 44701T), isolated from a smear-ripened cheese.</title>
        <authorList>
            <consortium name="US DOE Joint Genome Institute (JGI-PGF)"/>
            <person name="Walter F."/>
            <person name="Albersmeier A."/>
            <person name="Kalinowski J."/>
            <person name="Ruckert C."/>
        </authorList>
    </citation>
    <scope>NUCLEOTIDE SEQUENCE</scope>
    <source>
        <strain evidence="2">JCM 30078</strain>
    </source>
</reference>
<gene>
    <name evidence="2" type="primary">pilI</name>
    <name evidence="2" type="ORF">GCM10009304_30930</name>
</gene>
<dbReference type="InterPro" id="IPR039315">
    <property type="entry name" value="CheW"/>
</dbReference>
<dbReference type="GO" id="GO:0005829">
    <property type="term" value="C:cytosol"/>
    <property type="evidence" value="ECO:0007669"/>
    <property type="project" value="TreeGrafter"/>
</dbReference>
<dbReference type="PANTHER" id="PTHR22617">
    <property type="entry name" value="CHEMOTAXIS SENSOR HISTIDINE KINASE-RELATED"/>
    <property type="match status" value="1"/>
</dbReference>
<dbReference type="Pfam" id="PF01584">
    <property type="entry name" value="CheW"/>
    <property type="match status" value="1"/>
</dbReference>
<evidence type="ECO:0000259" key="1">
    <source>
        <dbReference type="PROSITE" id="PS50851"/>
    </source>
</evidence>
<feature type="domain" description="CheW-like" evidence="1">
    <location>
        <begin position="35"/>
        <end position="174"/>
    </location>
</feature>
<name>A0A917UZY8_9PSED</name>
<organism evidence="2 3">
    <name type="scientific">Pseudomonas matsuisoli</name>
    <dbReference type="NCBI Taxonomy" id="1515666"/>
    <lineage>
        <taxon>Bacteria</taxon>
        <taxon>Pseudomonadati</taxon>
        <taxon>Pseudomonadota</taxon>
        <taxon>Gammaproteobacteria</taxon>
        <taxon>Pseudomonadales</taxon>
        <taxon>Pseudomonadaceae</taxon>
        <taxon>Pseudomonas</taxon>
    </lineage>
</organism>
<proteinExistence type="predicted"/>
<dbReference type="SUPFAM" id="SSF50341">
    <property type="entry name" value="CheW-like"/>
    <property type="match status" value="1"/>
</dbReference>
<dbReference type="GO" id="GO:0006935">
    <property type="term" value="P:chemotaxis"/>
    <property type="evidence" value="ECO:0007669"/>
    <property type="project" value="InterPro"/>
</dbReference>
<dbReference type="Proteomes" id="UP000635983">
    <property type="component" value="Unassembled WGS sequence"/>
</dbReference>
<evidence type="ECO:0000313" key="2">
    <source>
        <dbReference type="EMBL" id="GGK02901.1"/>
    </source>
</evidence>
<dbReference type="InterPro" id="IPR002545">
    <property type="entry name" value="CheW-lke_dom"/>
</dbReference>
<dbReference type="RefSeq" id="WP_188984218.1">
    <property type="nucleotide sequence ID" value="NZ_BMPO01000007.1"/>
</dbReference>
<dbReference type="SMART" id="SM00260">
    <property type="entry name" value="CheW"/>
    <property type="match status" value="1"/>
</dbReference>
<dbReference type="PROSITE" id="PS50851">
    <property type="entry name" value="CHEW"/>
    <property type="match status" value="1"/>
</dbReference>
<protein>
    <submittedName>
        <fullName evidence="2">Protein PilI</fullName>
    </submittedName>
</protein>
<dbReference type="EMBL" id="BMPO01000007">
    <property type="protein sequence ID" value="GGK02901.1"/>
    <property type="molecule type" value="Genomic_DNA"/>
</dbReference>
<dbReference type="Gene3D" id="2.30.30.40">
    <property type="entry name" value="SH3 Domains"/>
    <property type="match status" value="1"/>
</dbReference>
<dbReference type="InterPro" id="IPR036061">
    <property type="entry name" value="CheW-like_dom_sf"/>
</dbReference>